<keyword evidence="2" id="KW-1185">Reference proteome</keyword>
<proteinExistence type="predicted"/>
<gene>
    <name evidence="1" type="ORF">GMARGA_LOCUS22818</name>
</gene>
<evidence type="ECO:0000313" key="2">
    <source>
        <dbReference type="Proteomes" id="UP000789901"/>
    </source>
</evidence>
<organism evidence="1 2">
    <name type="scientific">Gigaspora margarita</name>
    <dbReference type="NCBI Taxonomy" id="4874"/>
    <lineage>
        <taxon>Eukaryota</taxon>
        <taxon>Fungi</taxon>
        <taxon>Fungi incertae sedis</taxon>
        <taxon>Mucoromycota</taxon>
        <taxon>Glomeromycotina</taxon>
        <taxon>Glomeromycetes</taxon>
        <taxon>Diversisporales</taxon>
        <taxon>Gigasporaceae</taxon>
        <taxon>Gigaspora</taxon>
    </lineage>
</organism>
<comment type="caution">
    <text evidence="1">The sequence shown here is derived from an EMBL/GenBank/DDBJ whole genome shotgun (WGS) entry which is preliminary data.</text>
</comment>
<protein>
    <submittedName>
        <fullName evidence="1">26734_t:CDS:1</fullName>
    </submittedName>
</protein>
<name>A0ABN7VU00_GIGMA</name>
<accession>A0ABN7VU00</accession>
<dbReference type="Proteomes" id="UP000789901">
    <property type="component" value="Unassembled WGS sequence"/>
</dbReference>
<feature type="non-terminal residue" evidence="1">
    <location>
        <position position="1"/>
    </location>
</feature>
<sequence>ILREYYEFNKILNDYIKHKNHLPQCPLELKLRRKYEFSIKDKRIALEFIADIEADFYVP</sequence>
<reference evidence="1 2" key="1">
    <citation type="submission" date="2021-06" db="EMBL/GenBank/DDBJ databases">
        <authorList>
            <person name="Kallberg Y."/>
            <person name="Tangrot J."/>
            <person name="Rosling A."/>
        </authorList>
    </citation>
    <scope>NUCLEOTIDE SEQUENCE [LARGE SCALE GENOMIC DNA]</scope>
    <source>
        <strain evidence="1 2">120-4 pot B 10/14</strain>
    </source>
</reference>
<evidence type="ECO:0000313" key="1">
    <source>
        <dbReference type="EMBL" id="CAG8799582.1"/>
    </source>
</evidence>
<dbReference type="EMBL" id="CAJVQB010022432">
    <property type="protein sequence ID" value="CAG8799582.1"/>
    <property type="molecule type" value="Genomic_DNA"/>
</dbReference>